<keyword evidence="6" id="KW-0378">Hydrolase</keyword>
<proteinExistence type="inferred from homology"/>
<keyword evidence="6" id="KW-0255">Endonuclease</keyword>
<reference evidence="6 7" key="1">
    <citation type="submission" date="2024-06" db="EMBL/GenBank/DDBJ databases">
        <title>The Natural Products Discovery Center: Release of the First 8490 Sequenced Strains for Exploring Actinobacteria Biosynthetic Diversity.</title>
        <authorList>
            <person name="Kalkreuter E."/>
            <person name="Kautsar S.A."/>
            <person name="Yang D."/>
            <person name="Bader C.D."/>
            <person name="Teijaro C.N."/>
            <person name="Fluegel L."/>
            <person name="Davis C.M."/>
            <person name="Simpson J.R."/>
            <person name="Lauterbach L."/>
            <person name="Steele A.D."/>
            <person name="Gui C."/>
            <person name="Meng S."/>
            <person name="Li G."/>
            <person name="Viehrig K."/>
            <person name="Ye F."/>
            <person name="Su P."/>
            <person name="Kiefer A.F."/>
            <person name="Nichols A."/>
            <person name="Cepeda A.J."/>
            <person name="Yan W."/>
            <person name="Fan B."/>
            <person name="Jiang Y."/>
            <person name="Adhikari A."/>
            <person name="Zheng C.-J."/>
            <person name="Schuster L."/>
            <person name="Cowan T.M."/>
            <person name="Smanski M.J."/>
            <person name="Chevrette M.G."/>
            <person name="De Carvalho L.P.S."/>
            <person name="Shen B."/>
        </authorList>
    </citation>
    <scope>NUCLEOTIDE SEQUENCE [LARGE SCALE GENOMIC DNA]</scope>
    <source>
        <strain evidence="6 7">NPDC052768</strain>
    </source>
</reference>
<gene>
    <name evidence="6" type="ORF">AB0K95_04095</name>
</gene>
<evidence type="ECO:0000256" key="2">
    <source>
        <dbReference type="ARBA" id="ARBA00022747"/>
    </source>
</evidence>
<keyword evidence="7" id="KW-1185">Reference proteome</keyword>
<dbReference type="Proteomes" id="UP001552527">
    <property type="component" value="Unassembled WGS sequence"/>
</dbReference>
<evidence type="ECO:0000256" key="1">
    <source>
        <dbReference type="ARBA" id="ARBA00010923"/>
    </source>
</evidence>
<dbReference type="EC" id="3.1.21.-" evidence="6"/>
<dbReference type="Pfam" id="PF01420">
    <property type="entry name" value="Methylase_S"/>
    <property type="match status" value="2"/>
</dbReference>
<evidence type="ECO:0000259" key="5">
    <source>
        <dbReference type="Pfam" id="PF01420"/>
    </source>
</evidence>
<feature type="domain" description="Type I restriction modification DNA specificity" evidence="5">
    <location>
        <begin position="18"/>
        <end position="179"/>
    </location>
</feature>
<dbReference type="SUPFAM" id="SSF116734">
    <property type="entry name" value="DNA methylase specificity domain"/>
    <property type="match status" value="2"/>
</dbReference>
<evidence type="ECO:0000313" key="6">
    <source>
        <dbReference type="EMBL" id="MEV5244453.1"/>
    </source>
</evidence>
<name>A0ABV3J8H5_9ACTN</name>
<evidence type="ECO:0000256" key="4">
    <source>
        <dbReference type="ARBA" id="ARBA00038652"/>
    </source>
</evidence>
<protein>
    <submittedName>
        <fullName evidence="6">Restriction endonuclease subunit S</fullName>
        <ecNumber evidence="6">3.1.21.-</ecNumber>
    </submittedName>
</protein>
<dbReference type="Gene3D" id="3.90.220.20">
    <property type="entry name" value="DNA methylase specificity domains"/>
    <property type="match status" value="2"/>
</dbReference>
<dbReference type="GO" id="GO:0016787">
    <property type="term" value="F:hydrolase activity"/>
    <property type="evidence" value="ECO:0007669"/>
    <property type="project" value="UniProtKB-KW"/>
</dbReference>
<comment type="subunit">
    <text evidence="4">The methyltransferase is composed of M and S polypeptides.</text>
</comment>
<feature type="domain" description="Type I restriction modification DNA specificity" evidence="5">
    <location>
        <begin position="280"/>
        <end position="386"/>
    </location>
</feature>
<sequence>MSTPVPWGDTKPPWMIGQVKHLGSVTLGKMLQTKDTGQDVLAPYMRAANVQPDGVLSLDDVKEMWFSPSELDDLTLRQGDVVVVEGGQGGFGRAAYVAEDLDGWGFQNSINRIRPNADNDGRFLTYYLIALRATGFIRRYCNIVSMPHLTAEKLAAIPLPLPSGSQQRAIADHLDRETAEIDSLIAAQERFVRRLHERRDGLIEHYVLRGIDPLHVGADSPVPFLPVGRNYEVVLGKMLDAGKQVRPTDKILPYIRAANIQDSGLVLDDVKEMPYSPSEIRRLDLRAGDVLVVEGGSVGTSVVLGKDMPGWSFQKTVNRARPTGEVDPRFLAYTLRIYRDRGIISVLGNKSTIAHFTAEKLRALRIPSPPLGDQRRTADHLDGETAKINKLIAKTQRHMELAKERRIALITAGVTGQIDITKGA</sequence>
<dbReference type="InterPro" id="IPR000055">
    <property type="entry name" value="Restrct_endonuc_typeI_TRD"/>
</dbReference>
<keyword evidence="3" id="KW-0238">DNA-binding</keyword>
<dbReference type="RefSeq" id="WP_364018476.1">
    <property type="nucleotide sequence ID" value="NZ_JBFATD010000017.1"/>
</dbReference>
<dbReference type="PANTHER" id="PTHR43140">
    <property type="entry name" value="TYPE-1 RESTRICTION ENZYME ECOKI SPECIFICITY PROTEIN"/>
    <property type="match status" value="1"/>
</dbReference>
<comment type="caution">
    <text evidence="6">The sequence shown here is derived from an EMBL/GenBank/DDBJ whole genome shotgun (WGS) entry which is preliminary data.</text>
</comment>
<evidence type="ECO:0000313" key="7">
    <source>
        <dbReference type="Proteomes" id="UP001552527"/>
    </source>
</evidence>
<dbReference type="PANTHER" id="PTHR43140:SF1">
    <property type="entry name" value="TYPE I RESTRICTION ENZYME ECOKI SPECIFICITY SUBUNIT"/>
    <property type="match status" value="1"/>
</dbReference>
<evidence type="ECO:0000256" key="3">
    <source>
        <dbReference type="ARBA" id="ARBA00023125"/>
    </source>
</evidence>
<keyword evidence="6" id="KW-0540">Nuclease</keyword>
<dbReference type="InterPro" id="IPR044946">
    <property type="entry name" value="Restrct_endonuc_typeI_TRD_sf"/>
</dbReference>
<dbReference type="GO" id="GO:0004519">
    <property type="term" value="F:endonuclease activity"/>
    <property type="evidence" value="ECO:0007669"/>
    <property type="project" value="UniProtKB-KW"/>
</dbReference>
<dbReference type="EMBL" id="JBFATE010000001">
    <property type="protein sequence ID" value="MEV5244453.1"/>
    <property type="molecule type" value="Genomic_DNA"/>
</dbReference>
<accession>A0ABV3J8H5</accession>
<comment type="similarity">
    <text evidence="1">Belongs to the type-I restriction system S methylase family.</text>
</comment>
<dbReference type="InterPro" id="IPR051212">
    <property type="entry name" value="Type-I_RE_S_subunit"/>
</dbReference>
<organism evidence="6 7">
    <name type="scientific">Streptomyces werraensis</name>
    <dbReference type="NCBI Taxonomy" id="68284"/>
    <lineage>
        <taxon>Bacteria</taxon>
        <taxon>Bacillati</taxon>
        <taxon>Actinomycetota</taxon>
        <taxon>Actinomycetes</taxon>
        <taxon>Kitasatosporales</taxon>
        <taxon>Streptomycetaceae</taxon>
        <taxon>Streptomyces</taxon>
    </lineage>
</organism>
<keyword evidence="2" id="KW-0680">Restriction system</keyword>